<dbReference type="CDD" id="cd01392">
    <property type="entry name" value="HTH_LacI"/>
    <property type="match status" value="1"/>
</dbReference>
<evidence type="ECO:0000256" key="1">
    <source>
        <dbReference type="ARBA" id="ARBA00023015"/>
    </source>
</evidence>
<evidence type="ECO:0000313" key="6">
    <source>
        <dbReference type="Proteomes" id="UP000281498"/>
    </source>
</evidence>
<evidence type="ECO:0000259" key="4">
    <source>
        <dbReference type="PROSITE" id="PS50932"/>
    </source>
</evidence>
<dbReference type="AlphaFoldDB" id="A0A3A9KC07"/>
<keyword evidence="3" id="KW-0804">Transcription</keyword>
<dbReference type="RefSeq" id="WP_110938650.1">
    <property type="nucleotide sequence ID" value="NZ_KZ614147.1"/>
</dbReference>
<dbReference type="Proteomes" id="UP000281498">
    <property type="component" value="Unassembled WGS sequence"/>
</dbReference>
<evidence type="ECO:0000313" key="5">
    <source>
        <dbReference type="EMBL" id="RKL68310.1"/>
    </source>
</evidence>
<dbReference type="SUPFAM" id="SSF47413">
    <property type="entry name" value="lambda repressor-like DNA-binding domains"/>
    <property type="match status" value="1"/>
</dbReference>
<keyword evidence="6" id="KW-1185">Reference proteome</keyword>
<reference evidence="5 6" key="1">
    <citation type="submission" date="2017-10" db="EMBL/GenBank/DDBJ databases">
        <title>Bacillus sp. nov., a halophilic bacterium isolated from a Keqin Lake.</title>
        <authorList>
            <person name="Wang H."/>
        </authorList>
    </citation>
    <scope>NUCLEOTIDE SEQUENCE [LARGE SCALE GENOMIC DNA]</scope>
    <source>
        <strain evidence="5 6">KCTC 13187</strain>
    </source>
</reference>
<dbReference type="InterPro" id="IPR000843">
    <property type="entry name" value="HTH_LacI"/>
</dbReference>
<dbReference type="PRINTS" id="PR00036">
    <property type="entry name" value="HTHLACI"/>
</dbReference>
<keyword evidence="1" id="KW-0805">Transcription regulation</keyword>
<dbReference type="InterPro" id="IPR028082">
    <property type="entry name" value="Peripla_BP_I"/>
</dbReference>
<dbReference type="Pfam" id="PF00356">
    <property type="entry name" value="LacI"/>
    <property type="match status" value="1"/>
</dbReference>
<dbReference type="Pfam" id="PF13377">
    <property type="entry name" value="Peripla_BP_3"/>
    <property type="match status" value="1"/>
</dbReference>
<dbReference type="Gene3D" id="1.10.260.40">
    <property type="entry name" value="lambda repressor-like DNA-binding domains"/>
    <property type="match status" value="1"/>
</dbReference>
<dbReference type="GO" id="GO:0000976">
    <property type="term" value="F:transcription cis-regulatory region binding"/>
    <property type="evidence" value="ECO:0007669"/>
    <property type="project" value="TreeGrafter"/>
</dbReference>
<protein>
    <submittedName>
        <fullName evidence="5">LacI family transcriptional regulator</fullName>
    </submittedName>
</protein>
<dbReference type="InterPro" id="IPR046335">
    <property type="entry name" value="LacI/GalR-like_sensor"/>
</dbReference>
<dbReference type="CDD" id="cd01544">
    <property type="entry name" value="PBP1_GalR"/>
    <property type="match status" value="1"/>
</dbReference>
<dbReference type="OrthoDB" id="43195at2"/>
<accession>A0A3A9KC07</accession>
<dbReference type="EMBL" id="PDOE01000002">
    <property type="protein sequence ID" value="RKL68310.1"/>
    <property type="molecule type" value="Genomic_DNA"/>
</dbReference>
<dbReference type="SUPFAM" id="SSF53822">
    <property type="entry name" value="Periplasmic binding protein-like I"/>
    <property type="match status" value="1"/>
</dbReference>
<dbReference type="Gene3D" id="3.40.50.2300">
    <property type="match status" value="2"/>
</dbReference>
<evidence type="ECO:0000256" key="3">
    <source>
        <dbReference type="ARBA" id="ARBA00023163"/>
    </source>
</evidence>
<dbReference type="SMART" id="SM00354">
    <property type="entry name" value="HTH_LACI"/>
    <property type="match status" value="1"/>
</dbReference>
<dbReference type="PROSITE" id="PS50932">
    <property type="entry name" value="HTH_LACI_2"/>
    <property type="match status" value="1"/>
</dbReference>
<feature type="domain" description="HTH lacI-type" evidence="4">
    <location>
        <begin position="2"/>
        <end position="55"/>
    </location>
</feature>
<sequence>MATIKDIALKVGVSASTVSRVLNYDQSLSVTVATKKKIFEVAEELSYQKGRGRKTQERKIAFLHWVTEKEELDDIYYMAIRFGIEKRAEAMNVKLLKYVEDDYANIDSNIDGIIAVGRFNDQQVKQLKAITKKIVFVDSNPDEGSSDSVVVDFERITRLIVDHFINKGHTEIGFIGGYETFKDTISPIQDPREKYYRFYMMEKDLLDERFIYVGNFSVEEGYRLMKKAIEELGDDLPKAFYAANDPIAIGCLRALLEAGIAVPDRVSLIGINDITVSKYVYPSLTSVKIYTELMGETAVDLLLEKIDENRKVSKKVYIANKLKLRQT</sequence>
<evidence type="ECO:0000256" key="2">
    <source>
        <dbReference type="ARBA" id="ARBA00023125"/>
    </source>
</evidence>
<dbReference type="GO" id="GO:0003700">
    <property type="term" value="F:DNA-binding transcription factor activity"/>
    <property type="evidence" value="ECO:0007669"/>
    <property type="project" value="TreeGrafter"/>
</dbReference>
<dbReference type="InterPro" id="IPR010982">
    <property type="entry name" value="Lambda_DNA-bd_dom_sf"/>
</dbReference>
<keyword evidence="2" id="KW-0238">DNA-binding</keyword>
<proteinExistence type="predicted"/>
<comment type="caution">
    <text evidence="5">The sequence shown here is derived from an EMBL/GenBank/DDBJ whole genome shotgun (WGS) entry which is preliminary data.</text>
</comment>
<gene>
    <name evidence="5" type="ORF">CR203_07460</name>
</gene>
<organism evidence="5 6">
    <name type="scientific">Salipaludibacillus neizhouensis</name>
    <dbReference type="NCBI Taxonomy" id="885475"/>
    <lineage>
        <taxon>Bacteria</taxon>
        <taxon>Bacillati</taxon>
        <taxon>Bacillota</taxon>
        <taxon>Bacilli</taxon>
        <taxon>Bacillales</taxon>
        <taxon>Bacillaceae</taxon>
    </lineage>
</organism>
<name>A0A3A9KC07_9BACI</name>
<dbReference type="PROSITE" id="PS00356">
    <property type="entry name" value="HTH_LACI_1"/>
    <property type="match status" value="1"/>
</dbReference>
<dbReference type="PANTHER" id="PTHR30146:SF149">
    <property type="entry name" value="HTH-TYPE TRANSCRIPTIONAL REGULATOR EBGR"/>
    <property type="match status" value="1"/>
</dbReference>
<dbReference type="PANTHER" id="PTHR30146">
    <property type="entry name" value="LACI-RELATED TRANSCRIPTIONAL REPRESSOR"/>
    <property type="match status" value="1"/>
</dbReference>